<dbReference type="Pfam" id="PF00583">
    <property type="entry name" value="Acetyltransf_1"/>
    <property type="match status" value="1"/>
</dbReference>
<dbReference type="Proteomes" id="UP000176770">
    <property type="component" value="Unassembled WGS sequence"/>
</dbReference>
<dbReference type="Gene3D" id="3.30.470.20">
    <property type="entry name" value="ATP-grasp fold, B domain"/>
    <property type="match status" value="1"/>
</dbReference>
<dbReference type="PANTHER" id="PTHR21621">
    <property type="entry name" value="RIBOSOMAL PROTEIN S6 MODIFICATION PROTEIN"/>
    <property type="match status" value="1"/>
</dbReference>
<proteinExistence type="predicted"/>
<protein>
    <recommendedName>
        <fullName evidence="12">N-acetyltransferase domain-containing protein</fullName>
    </recommendedName>
</protein>
<evidence type="ECO:0000259" key="9">
    <source>
        <dbReference type="PROSITE" id="PS51186"/>
    </source>
</evidence>
<evidence type="ECO:0000256" key="3">
    <source>
        <dbReference type="ARBA" id="ARBA00022723"/>
    </source>
</evidence>
<feature type="domain" description="N-acetyltransferase" evidence="9">
    <location>
        <begin position="306"/>
        <end position="451"/>
    </location>
</feature>
<dbReference type="InterPro" id="IPR016181">
    <property type="entry name" value="Acyl_CoA_acyltransferase"/>
</dbReference>
<dbReference type="InterPro" id="IPR011761">
    <property type="entry name" value="ATP-grasp"/>
</dbReference>
<evidence type="ECO:0000256" key="1">
    <source>
        <dbReference type="ARBA" id="ARBA00001946"/>
    </source>
</evidence>
<dbReference type="InterPro" id="IPR000182">
    <property type="entry name" value="GNAT_dom"/>
</dbReference>
<organism evidence="10 11">
    <name type="scientific">Candidatus Spechtbacteria bacterium RIFCSPLOWO2_12_FULL_38_22</name>
    <dbReference type="NCBI Taxonomy" id="1802165"/>
    <lineage>
        <taxon>Bacteria</taxon>
        <taxon>Candidatus Spechtiibacteriota</taxon>
    </lineage>
</organism>
<evidence type="ECO:0000256" key="7">
    <source>
        <dbReference type="PROSITE-ProRule" id="PRU00409"/>
    </source>
</evidence>
<keyword evidence="6" id="KW-0460">Magnesium</keyword>
<name>A0A1G2HIC4_9BACT</name>
<dbReference type="GO" id="GO:0046872">
    <property type="term" value="F:metal ion binding"/>
    <property type="evidence" value="ECO:0007669"/>
    <property type="project" value="UniProtKB-KW"/>
</dbReference>
<dbReference type="NCBIfam" id="TIGR00768">
    <property type="entry name" value="rimK_fam"/>
    <property type="match status" value="1"/>
</dbReference>
<dbReference type="SUPFAM" id="SSF56059">
    <property type="entry name" value="Glutathione synthetase ATP-binding domain-like"/>
    <property type="match status" value="1"/>
</dbReference>
<comment type="caution">
    <text evidence="10">The sequence shown here is derived from an EMBL/GenBank/DDBJ whole genome shotgun (WGS) entry which is preliminary data.</text>
</comment>
<keyword evidence="2" id="KW-0436">Ligase</keyword>
<dbReference type="GO" id="GO:0018169">
    <property type="term" value="F:ribosomal S6-glutamic acid ligase activity"/>
    <property type="evidence" value="ECO:0007669"/>
    <property type="project" value="TreeGrafter"/>
</dbReference>
<dbReference type="PROSITE" id="PS51186">
    <property type="entry name" value="GNAT"/>
    <property type="match status" value="1"/>
</dbReference>
<dbReference type="PROSITE" id="PS50975">
    <property type="entry name" value="ATP_GRASP"/>
    <property type="match status" value="1"/>
</dbReference>
<evidence type="ECO:0000256" key="4">
    <source>
        <dbReference type="ARBA" id="ARBA00022741"/>
    </source>
</evidence>
<dbReference type="Gene3D" id="3.40.50.20">
    <property type="match status" value="1"/>
</dbReference>
<evidence type="ECO:0000256" key="2">
    <source>
        <dbReference type="ARBA" id="ARBA00022598"/>
    </source>
</evidence>
<dbReference type="Gene3D" id="3.40.630.30">
    <property type="match status" value="1"/>
</dbReference>
<dbReference type="GO" id="GO:0009432">
    <property type="term" value="P:SOS response"/>
    <property type="evidence" value="ECO:0007669"/>
    <property type="project" value="TreeGrafter"/>
</dbReference>
<keyword evidence="5 7" id="KW-0067">ATP-binding</keyword>
<dbReference type="GO" id="GO:0005737">
    <property type="term" value="C:cytoplasm"/>
    <property type="evidence" value="ECO:0007669"/>
    <property type="project" value="TreeGrafter"/>
</dbReference>
<dbReference type="STRING" id="1802165.A3F94_02930"/>
<dbReference type="GO" id="GO:0005524">
    <property type="term" value="F:ATP binding"/>
    <property type="evidence" value="ECO:0007669"/>
    <property type="project" value="UniProtKB-UniRule"/>
</dbReference>
<reference evidence="10 11" key="1">
    <citation type="journal article" date="2016" name="Nat. Commun.">
        <title>Thousands of microbial genomes shed light on interconnected biogeochemical processes in an aquifer system.</title>
        <authorList>
            <person name="Anantharaman K."/>
            <person name="Brown C.T."/>
            <person name="Hug L.A."/>
            <person name="Sharon I."/>
            <person name="Castelle C.J."/>
            <person name="Probst A.J."/>
            <person name="Thomas B.C."/>
            <person name="Singh A."/>
            <person name="Wilkins M.J."/>
            <person name="Karaoz U."/>
            <person name="Brodie E.L."/>
            <person name="Williams K.H."/>
            <person name="Hubbard S.S."/>
            <person name="Banfield J.F."/>
        </authorList>
    </citation>
    <scope>NUCLEOTIDE SEQUENCE [LARGE SCALE GENOMIC DNA]</scope>
</reference>
<feature type="domain" description="ATP-grasp" evidence="8">
    <location>
        <begin position="119"/>
        <end position="297"/>
    </location>
</feature>
<evidence type="ECO:0000259" key="8">
    <source>
        <dbReference type="PROSITE" id="PS50975"/>
    </source>
</evidence>
<evidence type="ECO:0008006" key="12">
    <source>
        <dbReference type="Google" id="ProtNLM"/>
    </source>
</evidence>
<dbReference type="GO" id="GO:0016747">
    <property type="term" value="F:acyltransferase activity, transferring groups other than amino-acyl groups"/>
    <property type="evidence" value="ECO:0007669"/>
    <property type="project" value="InterPro"/>
</dbReference>
<dbReference type="PANTHER" id="PTHR21621:SF0">
    <property type="entry name" value="BETA-CITRYLGLUTAMATE SYNTHASE B-RELATED"/>
    <property type="match status" value="1"/>
</dbReference>
<dbReference type="CDD" id="cd04301">
    <property type="entry name" value="NAT_SF"/>
    <property type="match status" value="1"/>
</dbReference>
<accession>A0A1G2HIC4</accession>
<dbReference type="FunFam" id="3.30.470.20:FF:000058">
    <property type="entry name" value="Alpha-aminoadipate--LysW ligase LysX protein"/>
    <property type="match status" value="1"/>
</dbReference>
<dbReference type="InterPro" id="IPR013651">
    <property type="entry name" value="ATP-grasp_RimK-type"/>
</dbReference>
<evidence type="ECO:0000313" key="10">
    <source>
        <dbReference type="EMBL" id="OGZ62254.1"/>
    </source>
</evidence>
<dbReference type="Pfam" id="PF08443">
    <property type="entry name" value="RimK"/>
    <property type="match status" value="1"/>
</dbReference>
<sequence length="478" mass="55401">MRILLLGFSAKKLPYVSRRLVQELKKRGHTVNYMFWGGLVFQFSKKGVVIKRPNGTDLKYYDYIIPRNPLFKGKEETTYVSHLYRHYLLLVRYINEHYKHVLNEKTIIKIPFYDKLLQHYLLAKNGLPIVTSLLYTGKHTPDTVYKKFKKPYIAKNVEGSRGAQVFLIEKTEQIENLVGVSGPGKVLIQKYIPTKHDYRVIVIGGKVIGAMKRTAKEGEFRANVSLGGAAEEAEVTPEMQRLALKAAKIFNAEFAGVDIIKYKNKHYILEVNIFPGFEGFESATKINVAEKLISYIEEKYLWSIETEFDTKTKKKIFDTLYKIEKDNPEQTEKPFTKKDFLDTVLQRDLIVIYKNQEPIAFMTHYLSGKMRRITRMGILKDFRGQRMGRRMIRQLIEISKTAKNKKINVIVPANNKKRQLSFKKAGFTKKGKKKGYFINNIDGLVYEYKIQKSKKTRSAGLTKKSAEITKTYSNTKPK</sequence>
<dbReference type="EMBL" id="MHOK01000005">
    <property type="protein sequence ID" value="OGZ62254.1"/>
    <property type="molecule type" value="Genomic_DNA"/>
</dbReference>
<evidence type="ECO:0000313" key="11">
    <source>
        <dbReference type="Proteomes" id="UP000176770"/>
    </source>
</evidence>
<evidence type="ECO:0000256" key="5">
    <source>
        <dbReference type="ARBA" id="ARBA00022840"/>
    </source>
</evidence>
<comment type="cofactor">
    <cofactor evidence="1">
        <name>Mg(2+)</name>
        <dbReference type="ChEBI" id="CHEBI:18420"/>
    </cofactor>
</comment>
<dbReference type="InterPro" id="IPR004666">
    <property type="entry name" value="Rp_bS6_RimK/Lys_biosynth_LsyX"/>
</dbReference>
<keyword evidence="4 7" id="KW-0547">Nucleotide-binding</keyword>
<dbReference type="AlphaFoldDB" id="A0A1G2HIC4"/>
<dbReference type="SUPFAM" id="SSF55729">
    <property type="entry name" value="Acyl-CoA N-acyltransferases (Nat)"/>
    <property type="match status" value="1"/>
</dbReference>
<gene>
    <name evidence="10" type="ORF">A3F94_02930</name>
</gene>
<keyword evidence="3" id="KW-0479">Metal-binding</keyword>
<evidence type="ECO:0000256" key="6">
    <source>
        <dbReference type="ARBA" id="ARBA00022842"/>
    </source>
</evidence>